<evidence type="ECO:0000313" key="6">
    <source>
        <dbReference type="EMBL" id="KAF5729830.1"/>
    </source>
</evidence>
<evidence type="ECO:0000256" key="1">
    <source>
        <dbReference type="ARBA" id="ARBA00004123"/>
    </source>
</evidence>
<evidence type="ECO:0000256" key="2">
    <source>
        <dbReference type="ARBA" id="ARBA00023242"/>
    </source>
</evidence>
<dbReference type="Pfam" id="PF00249">
    <property type="entry name" value="Myb_DNA-binding"/>
    <property type="match status" value="1"/>
</dbReference>
<dbReference type="PROSITE" id="PS51294">
    <property type="entry name" value="HTH_MYB"/>
    <property type="match status" value="1"/>
</dbReference>
<gene>
    <name evidence="6" type="ORF">HS088_TW20G00195</name>
</gene>
<dbReference type="AlphaFoldDB" id="A0A7J7C6T9"/>
<dbReference type="Gene3D" id="1.10.10.60">
    <property type="entry name" value="Homeodomain-like"/>
    <property type="match status" value="1"/>
</dbReference>
<keyword evidence="7" id="KW-1185">Reference proteome</keyword>
<feature type="domain" description="Myb-like" evidence="4">
    <location>
        <begin position="15"/>
        <end position="65"/>
    </location>
</feature>
<comment type="caution">
    <text evidence="6">The sequence shown here is derived from an EMBL/GenBank/DDBJ whole genome shotgun (WGS) entry which is preliminary data.</text>
</comment>
<dbReference type="InterPro" id="IPR009057">
    <property type="entry name" value="Homeodomain-like_sf"/>
</dbReference>
<proteinExistence type="predicted"/>
<feature type="region of interest" description="Disordered" evidence="3">
    <location>
        <begin position="1"/>
        <end position="22"/>
    </location>
</feature>
<accession>A0A7J7C6T9</accession>
<dbReference type="InterPro" id="IPR001005">
    <property type="entry name" value="SANT/Myb"/>
</dbReference>
<dbReference type="EMBL" id="JAAARO010000020">
    <property type="protein sequence ID" value="KAF5729830.1"/>
    <property type="molecule type" value="Genomic_DNA"/>
</dbReference>
<dbReference type="InParanoid" id="A0A7J7C6T9"/>
<comment type="subcellular location">
    <subcellularLocation>
        <location evidence="1">Nucleus</location>
    </subcellularLocation>
</comment>
<dbReference type="GO" id="GO:0005634">
    <property type="term" value="C:nucleus"/>
    <property type="evidence" value="ECO:0007669"/>
    <property type="project" value="UniProtKB-SubCell"/>
</dbReference>
<dbReference type="CDD" id="cd00167">
    <property type="entry name" value="SANT"/>
    <property type="match status" value="1"/>
</dbReference>
<organism evidence="6 7">
    <name type="scientific">Tripterygium wilfordii</name>
    <name type="common">Thunder God vine</name>
    <dbReference type="NCBI Taxonomy" id="458696"/>
    <lineage>
        <taxon>Eukaryota</taxon>
        <taxon>Viridiplantae</taxon>
        <taxon>Streptophyta</taxon>
        <taxon>Embryophyta</taxon>
        <taxon>Tracheophyta</taxon>
        <taxon>Spermatophyta</taxon>
        <taxon>Magnoliopsida</taxon>
        <taxon>eudicotyledons</taxon>
        <taxon>Gunneridae</taxon>
        <taxon>Pentapetalae</taxon>
        <taxon>rosids</taxon>
        <taxon>fabids</taxon>
        <taxon>Celastrales</taxon>
        <taxon>Celastraceae</taxon>
        <taxon>Tripterygium</taxon>
    </lineage>
</organism>
<evidence type="ECO:0000256" key="3">
    <source>
        <dbReference type="SAM" id="MobiDB-lite"/>
    </source>
</evidence>
<evidence type="ECO:0000313" key="7">
    <source>
        <dbReference type="Proteomes" id="UP000593562"/>
    </source>
</evidence>
<evidence type="ECO:0000259" key="4">
    <source>
        <dbReference type="PROSITE" id="PS50090"/>
    </source>
</evidence>
<dbReference type="Proteomes" id="UP000593562">
    <property type="component" value="Unassembled WGS sequence"/>
</dbReference>
<name>A0A7J7C6T9_TRIWF</name>
<evidence type="ECO:0000259" key="5">
    <source>
        <dbReference type="PROSITE" id="PS51294"/>
    </source>
</evidence>
<dbReference type="InterPro" id="IPR017930">
    <property type="entry name" value="Myb_dom"/>
</dbReference>
<dbReference type="SUPFAM" id="SSF46689">
    <property type="entry name" value="Homeodomain-like"/>
    <property type="match status" value="1"/>
</dbReference>
<feature type="compositionally biased region" description="Polar residues" evidence="3">
    <location>
        <begin position="1"/>
        <end position="11"/>
    </location>
</feature>
<keyword evidence="2" id="KW-0539">Nucleus</keyword>
<sequence length="114" mass="12930">MSLSLMSLTNDRPQKRVKTKGAWTAEEDHKLAHCIEIHGAKRWKAIALKSGADETMSRNSWEHIALSVEDGAKEVRNSEINFNVDEFFSFPTEGSNHLEWVNKFLGLEDDPCSL</sequence>
<dbReference type="PROSITE" id="PS50090">
    <property type="entry name" value="MYB_LIKE"/>
    <property type="match status" value="1"/>
</dbReference>
<reference evidence="6 7" key="1">
    <citation type="journal article" date="2020" name="Nat. Commun.">
        <title>Genome of Tripterygium wilfordii and identification of cytochrome P450 involved in triptolide biosynthesis.</title>
        <authorList>
            <person name="Tu L."/>
            <person name="Su P."/>
            <person name="Zhang Z."/>
            <person name="Gao L."/>
            <person name="Wang J."/>
            <person name="Hu T."/>
            <person name="Zhou J."/>
            <person name="Zhang Y."/>
            <person name="Zhao Y."/>
            <person name="Liu Y."/>
            <person name="Song Y."/>
            <person name="Tong Y."/>
            <person name="Lu Y."/>
            <person name="Yang J."/>
            <person name="Xu C."/>
            <person name="Jia M."/>
            <person name="Peters R.J."/>
            <person name="Huang L."/>
            <person name="Gao W."/>
        </authorList>
    </citation>
    <scope>NUCLEOTIDE SEQUENCE [LARGE SCALE GENOMIC DNA]</scope>
    <source>
        <strain evidence="7">cv. XIE 37</strain>
        <tissue evidence="6">Leaf</tissue>
    </source>
</reference>
<protein>
    <submittedName>
        <fullName evidence="6">MYB2 splice variant GGL1-3</fullName>
    </submittedName>
</protein>
<feature type="domain" description="HTH myb-type" evidence="5">
    <location>
        <begin position="15"/>
        <end position="51"/>
    </location>
</feature>